<accession>A0A8S3U8R5</accession>
<protein>
    <submittedName>
        <fullName evidence="2">Uncharacterized protein</fullName>
    </submittedName>
</protein>
<reference evidence="2" key="1">
    <citation type="submission" date="2021-03" db="EMBL/GenBank/DDBJ databases">
        <authorList>
            <person name="Bekaert M."/>
        </authorList>
    </citation>
    <scope>NUCLEOTIDE SEQUENCE</scope>
</reference>
<evidence type="ECO:0000313" key="2">
    <source>
        <dbReference type="EMBL" id="CAG2237240.1"/>
    </source>
</evidence>
<comment type="caution">
    <text evidence="2">The sequence shown here is derived from an EMBL/GenBank/DDBJ whole genome shotgun (WGS) entry which is preliminary data.</text>
</comment>
<feature type="region of interest" description="Disordered" evidence="1">
    <location>
        <begin position="210"/>
        <end position="231"/>
    </location>
</feature>
<proteinExistence type="predicted"/>
<evidence type="ECO:0000256" key="1">
    <source>
        <dbReference type="SAM" id="MobiDB-lite"/>
    </source>
</evidence>
<dbReference type="Proteomes" id="UP000683360">
    <property type="component" value="Unassembled WGS sequence"/>
</dbReference>
<dbReference type="EMBL" id="CAJPWZ010002380">
    <property type="protein sequence ID" value="CAG2237240.1"/>
    <property type="molecule type" value="Genomic_DNA"/>
</dbReference>
<organism evidence="2 3">
    <name type="scientific">Mytilus edulis</name>
    <name type="common">Blue mussel</name>
    <dbReference type="NCBI Taxonomy" id="6550"/>
    <lineage>
        <taxon>Eukaryota</taxon>
        <taxon>Metazoa</taxon>
        <taxon>Spiralia</taxon>
        <taxon>Lophotrochozoa</taxon>
        <taxon>Mollusca</taxon>
        <taxon>Bivalvia</taxon>
        <taxon>Autobranchia</taxon>
        <taxon>Pteriomorphia</taxon>
        <taxon>Mytilida</taxon>
        <taxon>Mytiloidea</taxon>
        <taxon>Mytilidae</taxon>
        <taxon>Mytilinae</taxon>
        <taxon>Mytilus</taxon>
    </lineage>
</organism>
<dbReference type="AlphaFoldDB" id="A0A8S3U8R5"/>
<evidence type="ECO:0000313" key="3">
    <source>
        <dbReference type="Proteomes" id="UP000683360"/>
    </source>
</evidence>
<sequence length="323" mass="36403">MAQGQSNTLEGEVFAKFKVTDGQKLHNRGVGEIPCSSDSYESDSESFESDSPFYSYAAKSLPSSTQKWTSSMLESLGIYYDNNFHKSPTDILNMITEDTGIFGALTEQQHLYVEGMKNSMTFDCSIQDFIEIMQKKNMFTVLDKEIANIKDLRPGSAWKGEMVFNKSHVVSAADLVLLPDNSDSDSALSVVMVVTVFEVKSSKHLYLQSNTDVENGKKSPKRSSEDTADSDLEEHIHQKPAIYSKIPQNVLGQHGVELLINHPYYRKELNLTKHELHYMNYLPGMIVIGTEVLFTLLKIDDFHVADLKKNGFSEKKKSDYLLL</sequence>
<feature type="compositionally biased region" description="Basic and acidic residues" evidence="1">
    <location>
        <begin position="214"/>
        <end position="225"/>
    </location>
</feature>
<name>A0A8S3U8R5_MYTED</name>
<keyword evidence="3" id="KW-1185">Reference proteome</keyword>
<gene>
    <name evidence="2" type="ORF">MEDL_49708</name>
</gene>
<dbReference type="OrthoDB" id="6133468at2759"/>